<name>A0A899FKM7_9ASCO</name>
<dbReference type="PANTHER" id="PTHR28060">
    <property type="entry name" value="ATP SYNTHASE SUBUNIT J, MITOCHONDRIAL"/>
    <property type="match status" value="1"/>
</dbReference>
<dbReference type="Pfam" id="PF04911">
    <property type="entry name" value="ATP-synt_J"/>
    <property type="match status" value="1"/>
</dbReference>
<dbReference type="EMBL" id="CP054534">
    <property type="protein sequence ID" value="QSL64580.1"/>
    <property type="molecule type" value="Genomic_DNA"/>
</dbReference>
<keyword evidence="1" id="KW-0472">Membrane</keyword>
<sequence>MKGVFKKMNYFGMKKWPTPFHQPLMPFFIAGGLVFYGVYRIADAMMQSEQYINDIRNPRARYGPKSAH</sequence>
<dbReference type="GO" id="GO:0045259">
    <property type="term" value="C:proton-transporting ATP synthase complex"/>
    <property type="evidence" value="ECO:0007669"/>
    <property type="project" value="InterPro"/>
</dbReference>
<gene>
    <name evidence="2" type="ORF">MERGE_001881</name>
</gene>
<accession>A0A899FKM7</accession>
<dbReference type="OrthoDB" id="5520611at2759"/>
<evidence type="ECO:0000313" key="3">
    <source>
        <dbReference type="Proteomes" id="UP000663699"/>
    </source>
</evidence>
<evidence type="ECO:0000313" key="2">
    <source>
        <dbReference type="EMBL" id="QSL64580.1"/>
    </source>
</evidence>
<dbReference type="AlphaFoldDB" id="A0A899FKM7"/>
<reference evidence="2" key="1">
    <citation type="submission" date="2020-06" db="EMBL/GenBank/DDBJ databases">
        <title>Genomes of multiple members of Pneumocystis genus reveal paths to human pathogen Pneumocystis jirovecii.</title>
        <authorList>
            <person name="Cisse O.H."/>
            <person name="Ma L."/>
            <person name="Dekker J."/>
            <person name="Khil P."/>
            <person name="Jo J."/>
            <person name="Brenchley J."/>
            <person name="Blair R."/>
            <person name="Pahar B."/>
            <person name="Chabe M."/>
            <person name="Van Rompay K.A."/>
            <person name="Keesler R."/>
            <person name="Sukura A."/>
            <person name="Hirsch V."/>
            <person name="Kutty G."/>
            <person name="Liu Y."/>
            <person name="Peng L."/>
            <person name="Chen J."/>
            <person name="Song J."/>
            <person name="Weissenbacher-Lang C."/>
            <person name="Xu J."/>
            <person name="Upham N.S."/>
            <person name="Stajich J.E."/>
            <person name="Cuomo C.A."/>
            <person name="Cushion M.T."/>
            <person name="Kovacs J.A."/>
        </authorList>
    </citation>
    <scope>NUCLEOTIDE SEQUENCE</scope>
    <source>
        <strain evidence="2">2A</strain>
    </source>
</reference>
<feature type="transmembrane region" description="Helical" evidence="1">
    <location>
        <begin position="20"/>
        <end position="39"/>
    </location>
</feature>
<keyword evidence="1" id="KW-1133">Transmembrane helix</keyword>
<dbReference type="Proteomes" id="UP000663699">
    <property type="component" value="Chromosome 3"/>
</dbReference>
<dbReference type="GO" id="GO:0046933">
    <property type="term" value="F:proton-transporting ATP synthase activity, rotational mechanism"/>
    <property type="evidence" value="ECO:0007669"/>
    <property type="project" value="TreeGrafter"/>
</dbReference>
<protein>
    <submittedName>
        <fullName evidence="2">Uncharacterized protein</fullName>
    </submittedName>
</protein>
<evidence type="ECO:0000256" key="1">
    <source>
        <dbReference type="SAM" id="Phobius"/>
    </source>
</evidence>
<dbReference type="PANTHER" id="PTHR28060:SF1">
    <property type="entry name" value="ATP SYNTHASE SUBUNIT J, MITOCHONDRIAL"/>
    <property type="match status" value="1"/>
</dbReference>
<organism evidence="2 3">
    <name type="scientific">Pneumocystis wakefieldiae</name>
    <dbReference type="NCBI Taxonomy" id="38082"/>
    <lineage>
        <taxon>Eukaryota</taxon>
        <taxon>Fungi</taxon>
        <taxon>Dikarya</taxon>
        <taxon>Ascomycota</taxon>
        <taxon>Taphrinomycotina</taxon>
        <taxon>Pneumocystomycetes</taxon>
        <taxon>Pneumocystaceae</taxon>
        <taxon>Pneumocystis</taxon>
    </lineage>
</organism>
<dbReference type="InterPro" id="IPR006995">
    <property type="entry name" value="ATP_synth_F0_jsu"/>
</dbReference>
<keyword evidence="1" id="KW-0812">Transmembrane</keyword>
<keyword evidence="3" id="KW-1185">Reference proteome</keyword>
<proteinExistence type="predicted"/>